<comment type="caution">
    <text evidence="2">Lacks conserved residue(s) required for the propagation of feature annotation.</text>
</comment>
<feature type="binding site" evidence="2">
    <location>
        <position position="54"/>
    </location>
    <ligand>
        <name>substrate</name>
    </ligand>
</feature>
<feature type="binding site" evidence="2">
    <location>
        <position position="152"/>
    </location>
    <ligand>
        <name>ATP</name>
        <dbReference type="ChEBI" id="CHEBI:30616"/>
    </ligand>
</feature>
<dbReference type="PANTHER" id="PTHR30270">
    <property type="entry name" value="THIAMINE-MONOPHOSPHATE KINASE"/>
    <property type="match status" value="1"/>
</dbReference>
<keyword evidence="6" id="KW-1185">Reference proteome</keyword>
<dbReference type="GO" id="GO:0009030">
    <property type="term" value="F:thiamine-phosphate kinase activity"/>
    <property type="evidence" value="ECO:0007669"/>
    <property type="project" value="UniProtKB-EC"/>
</dbReference>
<feature type="binding site" evidence="2">
    <location>
        <position position="122"/>
    </location>
    <ligand>
        <name>Mg(2+)</name>
        <dbReference type="ChEBI" id="CHEBI:18420"/>
        <label>1</label>
    </ligand>
</feature>
<evidence type="ECO:0000256" key="1">
    <source>
        <dbReference type="ARBA" id="ARBA00022977"/>
    </source>
</evidence>
<feature type="binding site" evidence="2">
    <location>
        <position position="260"/>
    </location>
    <ligand>
        <name>substrate</name>
    </ligand>
</feature>
<dbReference type="SUPFAM" id="SSF56042">
    <property type="entry name" value="PurM C-terminal domain-like"/>
    <property type="match status" value="1"/>
</dbReference>
<comment type="function">
    <text evidence="2">Catalyzes the ATP-dependent phosphorylation of thiamine-monophosphate (TMP) to form thiamine-pyrophosphate (TPP), the active form of vitamin B1.</text>
</comment>
<dbReference type="Gene3D" id="3.90.650.10">
    <property type="entry name" value="PurM-like C-terminal domain"/>
    <property type="match status" value="1"/>
</dbReference>
<accession>A0ABU7UXL9</accession>
<comment type="catalytic activity">
    <reaction evidence="2">
        <text>thiamine phosphate + ATP = thiamine diphosphate + ADP</text>
        <dbReference type="Rhea" id="RHEA:15913"/>
        <dbReference type="ChEBI" id="CHEBI:30616"/>
        <dbReference type="ChEBI" id="CHEBI:37575"/>
        <dbReference type="ChEBI" id="CHEBI:58937"/>
        <dbReference type="ChEBI" id="CHEBI:456216"/>
        <dbReference type="EC" id="2.7.4.16"/>
    </reaction>
</comment>
<dbReference type="PIRSF" id="PIRSF005303">
    <property type="entry name" value="Thiam_monoph_kin"/>
    <property type="match status" value="1"/>
</dbReference>
<dbReference type="PANTHER" id="PTHR30270:SF0">
    <property type="entry name" value="THIAMINE-MONOPHOSPHATE KINASE"/>
    <property type="match status" value="1"/>
</dbReference>
<dbReference type="CDD" id="cd02194">
    <property type="entry name" value="ThiL"/>
    <property type="match status" value="1"/>
</dbReference>
<feature type="binding site" evidence="2">
    <location>
        <position position="75"/>
    </location>
    <ligand>
        <name>Mg(2+)</name>
        <dbReference type="ChEBI" id="CHEBI:18420"/>
        <label>3</label>
    </ligand>
</feature>
<dbReference type="InterPro" id="IPR016188">
    <property type="entry name" value="PurM-like_N"/>
</dbReference>
<dbReference type="Pfam" id="PF02769">
    <property type="entry name" value="AIRS_C"/>
    <property type="match status" value="1"/>
</dbReference>
<organism evidence="5 6">
    <name type="scientific">Aquilutibacter rugosus</name>
    <dbReference type="NCBI Taxonomy" id="3115820"/>
    <lineage>
        <taxon>Bacteria</taxon>
        <taxon>Pseudomonadati</taxon>
        <taxon>Pseudomonadota</taxon>
        <taxon>Gammaproteobacteria</taxon>
        <taxon>Lysobacterales</taxon>
        <taxon>Lysobacteraceae</taxon>
        <taxon>Aquilutibacter</taxon>
    </lineage>
</organism>
<feature type="binding site" evidence="2">
    <location>
        <position position="47"/>
    </location>
    <ligand>
        <name>Mg(2+)</name>
        <dbReference type="ChEBI" id="CHEBI:18420"/>
        <label>2</label>
    </ligand>
</feature>
<comment type="caution">
    <text evidence="5">The sequence shown here is derived from an EMBL/GenBank/DDBJ whole genome shotgun (WGS) entry which is preliminary data.</text>
</comment>
<evidence type="ECO:0000313" key="6">
    <source>
        <dbReference type="Proteomes" id="UP001356170"/>
    </source>
</evidence>
<feature type="binding site" evidence="2">
    <location>
        <position position="47"/>
    </location>
    <ligand>
        <name>Mg(2+)</name>
        <dbReference type="ChEBI" id="CHEBI:18420"/>
        <label>1</label>
    </ligand>
</feature>
<keyword evidence="1 2" id="KW-0784">Thiamine biosynthesis</keyword>
<keyword evidence="2 5" id="KW-0808">Transferase</keyword>
<feature type="binding site" evidence="2">
    <location>
        <position position="30"/>
    </location>
    <ligand>
        <name>Mg(2+)</name>
        <dbReference type="ChEBI" id="CHEBI:18420"/>
        <label>4</label>
    </ligand>
</feature>
<dbReference type="HAMAP" id="MF_02128">
    <property type="entry name" value="TMP_kinase"/>
    <property type="match status" value="1"/>
</dbReference>
<evidence type="ECO:0000259" key="3">
    <source>
        <dbReference type="Pfam" id="PF00586"/>
    </source>
</evidence>
<comment type="miscellaneous">
    <text evidence="2">Reaction mechanism of ThiL seems to utilize a direct, inline transfer of the gamma-phosphate of ATP to TMP rather than a phosphorylated enzyme intermediate.</text>
</comment>
<feature type="binding site" evidence="2">
    <location>
        <position position="30"/>
    </location>
    <ligand>
        <name>Mg(2+)</name>
        <dbReference type="ChEBI" id="CHEBI:18420"/>
        <label>3</label>
    </ligand>
</feature>
<reference evidence="5 6" key="1">
    <citation type="submission" date="2024-01" db="EMBL/GenBank/DDBJ databases">
        <title>Novel species of the genus Luteimonas isolated from rivers.</title>
        <authorList>
            <person name="Lu H."/>
        </authorList>
    </citation>
    <scope>NUCLEOTIDE SEQUENCE [LARGE SCALE GENOMIC DNA]</scope>
    <source>
        <strain evidence="5 6">FXH3W</strain>
    </source>
</reference>
<keyword evidence="2" id="KW-0547">Nucleotide-binding</keyword>
<comment type="similarity">
    <text evidence="2">Belongs to the thiamine-monophosphate kinase family.</text>
</comment>
<sequence length="326" mass="33574">MGEFDFIGRLQQRLAEQPFNAGIDVGIGDDAAILSPPPDHRLVVTADTLNAGVHFPHCTAPYDIGYKTLAVNLSDLAAMGAEPWACTLTVGLPSLDPAWMESWLDGFLAAAQLGGITLIGGDTTRAPFATFGVTAMGLLPSDAAAGNGGLRRANALAGDDVWVSGELGGAALALRLGEAAPADLRLRLDRPIPRLALGSALRLVPDIGGCCDVSDGLLADLGHIAMASGVRIELDADRIPMGMDVRSVSDGLMLALTGGDDYELAFTAAASAREQVLAAGEETGVAVTRIGRALGGEPGVHVLDPMGREVPVPPRAGWDHFAATAD</sequence>
<dbReference type="InterPro" id="IPR036921">
    <property type="entry name" value="PurM-like_N_sf"/>
</dbReference>
<gene>
    <name evidence="2 5" type="primary">thiL</name>
    <name evidence="5" type="ORF">V3390_03615</name>
</gene>
<feature type="binding site" evidence="2">
    <location>
        <position position="214"/>
    </location>
    <ligand>
        <name>ATP</name>
        <dbReference type="ChEBI" id="CHEBI:30616"/>
    </ligand>
</feature>
<protein>
    <recommendedName>
        <fullName evidence="2">Thiamine-monophosphate kinase</fullName>
        <shortName evidence="2">TMP kinase</shortName>
        <shortName evidence="2">Thiamine-phosphate kinase</shortName>
        <ecNumber evidence="2">2.7.4.16</ecNumber>
    </recommendedName>
</protein>
<name>A0ABU7UXL9_9GAMM</name>
<dbReference type="EC" id="2.7.4.16" evidence="2"/>
<dbReference type="SUPFAM" id="SSF55326">
    <property type="entry name" value="PurM N-terminal domain-like"/>
    <property type="match status" value="1"/>
</dbReference>
<dbReference type="RefSeq" id="WP_331689009.1">
    <property type="nucleotide sequence ID" value="NZ_JAZHBN010000002.1"/>
</dbReference>
<feature type="binding site" evidence="2">
    <location>
        <position position="75"/>
    </location>
    <ligand>
        <name>Mg(2+)</name>
        <dbReference type="ChEBI" id="CHEBI:18420"/>
        <label>2</label>
    </ligand>
</feature>
<keyword evidence="2" id="KW-0067">ATP-binding</keyword>
<dbReference type="Proteomes" id="UP001356170">
    <property type="component" value="Unassembled WGS sequence"/>
</dbReference>
<dbReference type="InterPro" id="IPR036676">
    <property type="entry name" value="PurM-like_C_sf"/>
</dbReference>
<dbReference type="Pfam" id="PF00586">
    <property type="entry name" value="AIRS"/>
    <property type="match status" value="1"/>
</dbReference>
<feature type="binding site" evidence="2">
    <location>
        <position position="75"/>
    </location>
    <ligand>
        <name>Mg(2+)</name>
        <dbReference type="ChEBI" id="CHEBI:18420"/>
        <label>4</label>
    </ligand>
</feature>
<evidence type="ECO:0000259" key="4">
    <source>
        <dbReference type="Pfam" id="PF02769"/>
    </source>
</evidence>
<feature type="binding site" evidence="2">
    <location>
        <position position="45"/>
    </location>
    <ligand>
        <name>Mg(2+)</name>
        <dbReference type="ChEBI" id="CHEBI:18420"/>
        <label>4</label>
    </ligand>
</feature>
<dbReference type="InterPro" id="IPR010918">
    <property type="entry name" value="PurM-like_C_dom"/>
</dbReference>
<evidence type="ECO:0000313" key="5">
    <source>
        <dbReference type="EMBL" id="MEF2155320.1"/>
    </source>
</evidence>
<keyword evidence="2" id="KW-0460">Magnesium</keyword>
<comment type="pathway">
    <text evidence="2">Cofactor biosynthesis; thiamine diphosphate biosynthesis; thiamine diphosphate from thiamine phosphate: step 1/1.</text>
</comment>
<feature type="binding site" evidence="2">
    <location>
        <position position="212"/>
    </location>
    <ligand>
        <name>Mg(2+)</name>
        <dbReference type="ChEBI" id="CHEBI:18420"/>
        <label>3</label>
    </ligand>
</feature>
<proteinExistence type="inferred from homology"/>
<dbReference type="EMBL" id="JAZHBO010000001">
    <property type="protein sequence ID" value="MEF2155320.1"/>
    <property type="molecule type" value="Genomic_DNA"/>
</dbReference>
<feature type="domain" description="PurM-like C-terminal" evidence="4">
    <location>
        <begin position="158"/>
        <end position="297"/>
    </location>
</feature>
<feature type="binding site" evidence="2">
    <location>
        <position position="215"/>
    </location>
    <ligand>
        <name>Mg(2+)</name>
        <dbReference type="ChEBI" id="CHEBI:18420"/>
        <label>5</label>
    </ligand>
</feature>
<feature type="binding site" evidence="2">
    <location>
        <begin position="121"/>
        <end position="122"/>
    </location>
    <ligand>
        <name>ATP</name>
        <dbReference type="ChEBI" id="CHEBI:30616"/>
    </ligand>
</feature>
<feature type="domain" description="PurM-like N-terminal" evidence="3">
    <location>
        <begin position="28"/>
        <end position="138"/>
    </location>
</feature>
<dbReference type="InterPro" id="IPR006283">
    <property type="entry name" value="ThiL-like"/>
</dbReference>
<keyword evidence="2" id="KW-0479">Metal-binding</keyword>
<keyword evidence="2 5" id="KW-0418">Kinase</keyword>
<evidence type="ECO:0000256" key="2">
    <source>
        <dbReference type="HAMAP-Rule" id="MF_02128"/>
    </source>
</evidence>
<dbReference type="NCBIfam" id="TIGR01379">
    <property type="entry name" value="thiL"/>
    <property type="match status" value="1"/>
</dbReference>
<feature type="binding site" evidence="2">
    <location>
        <position position="318"/>
    </location>
    <ligand>
        <name>substrate</name>
    </ligand>
</feature>
<dbReference type="Gene3D" id="3.30.1330.10">
    <property type="entry name" value="PurM-like, N-terminal domain"/>
    <property type="match status" value="1"/>
</dbReference>